<dbReference type="PANTHER" id="PTHR33692:SF1">
    <property type="entry name" value="RIBOSOME MATURATION FACTOR RIMM"/>
    <property type="match status" value="1"/>
</dbReference>
<feature type="domain" description="Ribosome maturation factor RimM PRC barrel" evidence="7">
    <location>
        <begin position="101"/>
        <end position="163"/>
    </location>
</feature>
<keyword evidence="3 5" id="KW-0698">rRNA processing</keyword>
<dbReference type="GO" id="GO:0005840">
    <property type="term" value="C:ribosome"/>
    <property type="evidence" value="ECO:0007669"/>
    <property type="project" value="InterPro"/>
</dbReference>
<comment type="subunit">
    <text evidence="5">Binds ribosomal protein uS19.</text>
</comment>
<keyword evidence="1 5" id="KW-0963">Cytoplasm</keyword>
<evidence type="ECO:0000313" key="8">
    <source>
        <dbReference type="EMBL" id="HIT40624.1"/>
    </source>
</evidence>
<reference evidence="8" key="1">
    <citation type="submission" date="2020-10" db="EMBL/GenBank/DDBJ databases">
        <authorList>
            <person name="Gilroy R."/>
        </authorList>
    </citation>
    <scope>NUCLEOTIDE SEQUENCE</scope>
    <source>
        <strain evidence="8">CHK123-3438</strain>
    </source>
</reference>
<comment type="similarity">
    <text evidence="5">Belongs to the RimM family.</text>
</comment>
<dbReference type="Pfam" id="PF01782">
    <property type="entry name" value="RimM"/>
    <property type="match status" value="1"/>
</dbReference>
<proteinExistence type="inferred from homology"/>
<dbReference type="GO" id="GO:0006364">
    <property type="term" value="P:rRNA processing"/>
    <property type="evidence" value="ECO:0007669"/>
    <property type="project" value="UniProtKB-UniRule"/>
</dbReference>
<dbReference type="GO" id="GO:0005737">
    <property type="term" value="C:cytoplasm"/>
    <property type="evidence" value="ECO:0007669"/>
    <property type="project" value="UniProtKB-SubCell"/>
</dbReference>
<gene>
    <name evidence="5 8" type="primary">rimM</name>
    <name evidence="8" type="ORF">IAB60_00740</name>
</gene>
<protein>
    <recommendedName>
        <fullName evidence="5">Ribosome maturation factor RimM</fullName>
    </recommendedName>
</protein>
<evidence type="ECO:0000313" key="9">
    <source>
        <dbReference type="Proteomes" id="UP000886860"/>
    </source>
</evidence>
<dbReference type="AlphaFoldDB" id="A0A9D1GI73"/>
<dbReference type="SUPFAM" id="SSF50346">
    <property type="entry name" value="PRC-barrel domain"/>
    <property type="match status" value="1"/>
</dbReference>
<dbReference type="GO" id="GO:0043022">
    <property type="term" value="F:ribosome binding"/>
    <property type="evidence" value="ECO:0007669"/>
    <property type="project" value="InterPro"/>
</dbReference>
<dbReference type="InterPro" id="IPR056792">
    <property type="entry name" value="PRC_RimM"/>
</dbReference>
<evidence type="ECO:0000256" key="1">
    <source>
        <dbReference type="ARBA" id="ARBA00022490"/>
    </source>
</evidence>
<comment type="subcellular location">
    <subcellularLocation>
        <location evidence="5">Cytoplasm</location>
    </subcellularLocation>
</comment>
<dbReference type="EMBL" id="DVKS01000015">
    <property type="protein sequence ID" value="HIT40624.1"/>
    <property type="molecule type" value="Genomic_DNA"/>
</dbReference>
<reference evidence="8" key="2">
    <citation type="journal article" date="2021" name="PeerJ">
        <title>Extensive microbial diversity within the chicken gut microbiome revealed by metagenomics and culture.</title>
        <authorList>
            <person name="Gilroy R."/>
            <person name="Ravi A."/>
            <person name="Getino M."/>
            <person name="Pursley I."/>
            <person name="Horton D.L."/>
            <person name="Alikhan N.F."/>
            <person name="Baker D."/>
            <person name="Gharbi K."/>
            <person name="Hall N."/>
            <person name="Watson M."/>
            <person name="Adriaenssens E.M."/>
            <person name="Foster-Nyarko E."/>
            <person name="Jarju S."/>
            <person name="Secka A."/>
            <person name="Antonio M."/>
            <person name="Oren A."/>
            <person name="Chaudhuri R.R."/>
            <person name="La Ragione R."/>
            <person name="Hildebrand F."/>
            <person name="Pallen M.J."/>
        </authorList>
    </citation>
    <scope>NUCLEOTIDE SEQUENCE</scope>
    <source>
        <strain evidence="8">CHK123-3438</strain>
    </source>
</reference>
<evidence type="ECO:0000259" key="6">
    <source>
        <dbReference type="Pfam" id="PF01782"/>
    </source>
</evidence>
<dbReference type="Pfam" id="PF24986">
    <property type="entry name" value="PRC_RimM"/>
    <property type="match status" value="1"/>
</dbReference>
<dbReference type="Gene3D" id="2.40.30.60">
    <property type="entry name" value="RimM"/>
    <property type="match status" value="1"/>
</dbReference>
<comment type="domain">
    <text evidence="5">The PRC barrel domain binds ribosomal protein uS19.</text>
</comment>
<dbReference type="InterPro" id="IPR002676">
    <property type="entry name" value="RimM_N"/>
</dbReference>
<feature type="domain" description="RimM N-terminal" evidence="6">
    <location>
        <begin position="7"/>
        <end position="88"/>
    </location>
</feature>
<evidence type="ECO:0000256" key="3">
    <source>
        <dbReference type="ARBA" id="ARBA00022552"/>
    </source>
</evidence>
<keyword evidence="4 5" id="KW-0143">Chaperone</keyword>
<dbReference type="HAMAP" id="MF_00014">
    <property type="entry name" value="Ribosome_mat_RimM"/>
    <property type="match status" value="1"/>
</dbReference>
<evidence type="ECO:0000256" key="5">
    <source>
        <dbReference type="HAMAP-Rule" id="MF_00014"/>
    </source>
</evidence>
<sequence>MEDMFRVGVISSTHGVRGEVKVFPTTDDPQRFRRLKEVTLDTGRERLSLKIQNVKFFKNMVILKFEGYDNINDIERYRGKELWIRRDQAVDLKKDEYFIADLVGMTVTEEDGCVLGTLTDVIQTGANDVYVVKMENGKEILLPAIRQCILHVDVEAGQMQVHLLPGLLDL</sequence>
<comment type="caution">
    <text evidence="8">The sequence shown here is derived from an EMBL/GenBank/DDBJ whole genome shotgun (WGS) entry which is preliminary data.</text>
</comment>
<keyword evidence="2 5" id="KW-0690">Ribosome biogenesis</keyword>
<dbReference type="InterPro" id="IPR011033">
    <property type="entry name" value="PRC_barrel-like_sf"/>
</dbReference>
<dbReference type="InterPro" id="IPR011961">
    <property type="entry name" value="RimM"/>
</dbReference>
<organism evidence="8 9">
    <name type="scientific">Candidatus Caccovicinus merdipullorum</name>
    <dbReference type="NCBI Taxonomy" id="2840724"/>
    <lineage>
        <taxon>Bacteria</taxon>
        <taxon>Bacillati</taxon>
        <taxon>Bacillota</taxon>
        <taxon>Clostridia</taxon>
        <taxon>Eubacteriales</taxon>
        <taxon>Candidatus Caccovicinus</taxon>
    </lineage>
</organism>
<dbReference type="SUPFAM" id="SSF50447">
    <property type="entry name" value="Translation proteins"/>
    <property type="match status" value="1"/>
</dbReference>
<dbReference type="PANTHER" id="PTHR33692">
    <property type="entry name" value="RIBOSOME MATURATION FACTOR RIMM"/>
    <property type="match status" value="1"/>
</dbReference>
<dbReference type="InterPro" id="IPR036976">
    <property type="entry name" value="RimM_N_sf"/>
</dbReference>
<accession>A0A9D1GI73</accession>
<dbReference type="Proteomes" id="UP000886860">
    <property type="component" value="Unassembled WGS sequence"/>
</dbReference>
<comment type="function">
    <text evidence="5">An accessory protein needed during the final step in the assembly of 30S ribosomal subunit, possibly for assembly of the head region. Essential for efficient processing of 16S rRNA. May be needed both before and after RbfA during the maturation of 16S rRNA. It has affinity for free ribosomal 30S subunits but not for 70S ribosomes.</text>
</comment>
<dbReference type="Gene3D" id="2.30.30.240">
    <property type="entry name" value="PRC-barrel domain"/>
    <property type="match status" value="1"/>
</dbReference>
<dbReference type="NCBIfam" id="TIGR02273">
    <property type="entry name" value="16S_RimM"/>
    <property type="match status" value="1"/>
</dbReference>
<name>A0A9D1GI73_9FIRM</name>
<dbReference type="InterPro" id="IPR009000">
    <property type="entry name" value="Transl_B-barrel_sf"/>
</dbReference>
<dbReference type="GO" id="GO:0042274">
    <property type="term" value="P:ribosomal small subunit biogenesis"/>
    <property type="evidence" value="ECO:0007669"/>
    <property type="project" value="UniProtKB-UniRule"/>
</dbReference>
<evidence type="ECO:0000256" key="4">
    <source>
        <dbReference type="ARBA" id="ARBA00023186"/>
    </source>
</evidence>
<evidence type="ECO:0000256" key="2">
    <source>
        <dbReference type="ARBA" id="ARBA00022517"/>
    </source>
</evidence>
<evidence type="ECO:0000259" key="7">
    <source>
        <dbReference type="Pfam" id="PF24986"/>
    </source>
</evidence>